<evidence type="ECO:0000313" key="3">
    <source>
        <dbReference type="Proteomes" id="UP001341245"/>
    </source>
</evidence>
<dbReference type="Pfam" id="PF04000">
    <property type="entry name" value="Sas10_Utp3"/>
    <property type="match status" value="1"/>
</dbReference>
<feature type="region of interest" description="Disordered" evidence="1">
    <location>
        <begin position="317"/>
        <end position="367"/>
    </location>
</feature>
<keyword evidence="3" id="KW-1185">Reference proteome</keyword>
<feature type="compositionally biased region" description="Acidic residues" evidence="1">
    <location>
        <begin position="141"/>
        <end position="161"/>
    </location>
</feature>
<feature type="compositionally biased region" description="Basic and acidic residues" evidence="1">
    <location>
        <begin position="213"/>
        <end position="222"/>
    </location>
</feature>
<dbReference type="InterPro" id="IPR007146">
    <property type="entry name" value="Sas10/Utp3/C1D"/>
</dbReference>
<gene>
    <name evidence="2" type="ORF">QM012_008694</name>
</gene>
<feature type="compositionally biased region" description="Basic and acidic residues" evidence="1">
    <location>
        <begin position="254"/>
        <end position="272"/>
    </location>
</feature>
<comment type="caution">
    <text evidence="2">The sequence shown here is derived from an EMBL/GenBank/DDBJ whole genome shotgun (WGS) entry which is preliminary data.</text>
</comment>
<feature type="compositionally biased region" description="Basic and acidic residues" evidence="1">
    <location>
        <begin position="340"/>
        <end position="358"/>
    </location>
</feature>
<dbReference type="Proteomes" id="UP001341245">
    <property type="component" value="Unassembled WGS sequence"/>
</dbReference>
<proteinExistence type="predicted"/>
<sequence>MAATMDTSLASILSGLTSSLESAIPALPNSATILPPANGITLLDAKNELFLSYLQTLALRNLAVIRSAKDGKTNAGDFDDQLVRDLVKHRVYLEKGVRPLEDRLKYQIDKVVRAAEDEARGAVQKAAVAKQSAAAAASAASDDEENSDEDDDEGSDSEAGSDDGLAFRPNPSALTRPSEATEATSSSKPEAASDGIYRPPRINATSMPTPLSPRREKGDRKPMRSNTIDEYVADELSGAPTAQPSIGSTITAGGRRDKSARERREEAERTAYEEANLVRLPKESKKERAKKGGNKRGGFGGEEWDLLGQGIGRIDRLTKKGERTGAGGVGGALERSRKRKVDDDGGRGGVDIGRDFERRKKRAMRRN</sequence>
<accession>A0ABR0THC7</accession>
<reference evidence="2 3" key="1">
    <citation type="submission" date="2023-11" db="EMBL/GenBank/DDBJ databases">
        <title>Draft genome sequence and annotation of the polyextremotolerant black yeast-like fungus Aureobasidium pullulans NRRL 62042.</title>
        <authorList>
            <person name="Dielentheis-Frenken M.R.E."/>
            <person name="Wibberg D."/>
            <person name="Blank L.M."/>
            <person name="Tiso T."/>
        </authorList>
    </citation>
    <scope>NUCLEOTIDE SEQUENCE [LARGE SCALE GENOMIC DNA]</scope>
    <source>
        <strain evidence="2 3">NRRL 62042</strain>
    </source>
</reference>
<organism evidence="2 3">
    <name type="scientific">Aureobasidium pullulans</name>
    <name type="common">Black yeast</name>
    <name type="synonym">Pullularia pullulans</name>
    <dbReference type="NCBI Taxonomy" id="5580"/>
    <lineage>
        <taxon>Eukaryota</taxon>
        <taxon>Fungi</taxon>
        <taxon>Dikarya</taxon>
        <taxon>Ascomycota</taxon>
        <taxon>Pezizomycotina</taxon>
        <taxon>Dothideomycetes</taxon>
        <taxon>Dothideomycetidae</taxon>
        <taxon>Dothideales</taxon>
        <taxon>Saccotheciaceae</taxon>
        <taxon>Aureobasidium</taxon>
    </lineage>
</organism>
<dbReference type="PANTHER" id="PTHR13237">
    <property type="entry name" value="SOMETHING ABOUT SILENCING PROTEIN 10-RELATED"/>
    <property type="match status" value="1"/>
</dbReference>
<evidence type="ECO:0000256" key="1">
    <source>
        <dbReference type="SAM" id="MobiDB-lite"/>
    </source>
</evidence>
<evidence type="ECO:0000313" key="2">
    <source>
        <dbReference type="EMBL" id="KAK6003844.1"/>
    </source>
</evidence>
<dbReference type="PANTHER" id="PTHR13237:SF9">
    <property type="entry name" value="NEUROGUIDIN"/>
    <property type="match status" value="1"/>
</dbReference>
<dbReference type="EMBL" id="JASGXD010000008">
    <property type="protein sequence ID" value="KAK6003844.1"/>
    <property type="molecule type" value="Genomic_DNA"/>
</dbReference>
<feature type="region of interest" description="Disordered" evidence="1">
    <location>
        <begin position="134"/>
        <end position="305"/>
    </location>
</feature>
<protein>
    <submittedName>
        <fullName evidence="2">Uncharacterized protein</fullName>
    </submittedName>
</protein>
<feature type="compositionally biased region" description="Polar residues" evidence="1">
    <location>
        <begin position="240"/>
        <end position="251"/>
    </location>
</feature>
<name>A0ABR0THC7_AURPU</name>